<comment type="similarity">
    <text evidence="2 8">Belongs to the cytochrome P450 family.</text>
</comment>
<evidence type="ECO:0000256" key="1">
    <source>
        <dbReference type="ARBA" id="ARBA00001971"/>
    </source>
</evidence>
<dbReference type="EMBL" id="KB705436">
    <property type="protein sequence ID" value="EMR72552.1"/>
    <property type="molecule type" value="Genomic_DNA"/>
</dbReference>
<dbReference type="Pfam" id="PF00067">
    <property type="entry name" value="p450"/>
    <property type="match status" value="2"/>
</dbReference>
<evidence type="ECO:0000256" key="5">
    <source>
        <dbReference type="ARBA" id="ARBA00023004"/>
    </source>
</evidence>
<evidence type="ECO:0000313" key="11">
    <source>
        <dbReference type="Proteomes" id="UP000012174"/>
    </source>
</evidence>
<name>M7T7D5_EUTLA</name>
<dbReference type="InterPro" id="IPR050121">
    <property type="entry name" value="Cytochrome_P450_monoxygenase"/>
</dbReference>
<keyword evidence="3 7" id="KW-0349">Heme</keyword>
<keyword evidence="8" id="KW-0560">Oxidoreductase</keyword>
<dbReference type="SUPFAM" id="SSF48264">
    <property type="entry name" value="Cytochrome P450"/>
    <property type="match status" value="1"/>
</dbReference>
<dbReference type="GO" id="GO:0004497">
    <property type="term" value="F:monooxygenase activity"/>
    <property type="evidence" value="ECO:0007669"/>
    <property type="project" value="UniProtKB-KW"/>
</dbReference>
<feature type="region of interest" description="Disordered" evidence="9">
    <location>
        <begin position="409"/>
        <end position="436"/>
    </location>
</feature>
<evidence type="ECO:0000313" key="10">
    <source>
        <dbReference type="EMBL" id="EMR72552.1"/>
    </source>
</evidence>
<accession>M7T7D5</accession>
<dbReference type="KEGG" id="ela:UCREL1_411"/>
<dbReference type="PROSITE" id="PS00086">
    <property type="entry name" value="CYTOCHROME_P450"/>
    <property type="match status" value="1"/>
</dbReference>
<keyword evidence="11" id="KW-1185">Reference proteome</keyword>
<dbReference type="AlphaFoldDB" id="M7T7D5"/>
<dbReference type="eggNOG" id="KOG0158">
    <property type="taxonomic scope" value="Eukaryota"/>
</dbReference>
<dbReference type="GO" id="GO:0005506">
    <property type="term" value="F:iron ion binding"/>
    <property type="evidence" value="ECO:0007669"/>
    <property type="project" value="InterPro"/>
</dbReference>
<dbReference type="HOGENOM" id="CLU_001570_14_11_1"/>
<dbReference type="OrthoDB" id="1470350at2759"/>
<evidence type="ECO:0000256" key="3">
    <source>
        <dbReference type="ARBA" id="ARBA00022617"/>
    </source>
</evidence>
<comment type="cofactor">
    <cofactor evidence="1 7">
        <name>heme</name>
        <dbReference type="ChEBI" id="CHEBI:30413"/>
    </cofactor>
</comment>
<dbReference type="PANTHER" id="PTHR24305">
    <property type="entry name" value="CYTOCHROME P450"/>
    <property type="match status" value="1"/>
</dbReference>
<dbReference type="InterPro" id="IPR017972">
    <property type="entry name" value="Cyt_P450_CS"/>
</dbReference>
<dbReference type="STRING" id="1287681.M7T7D5"/>
<keyword evidence="6 8" id="KW-0503">Monooxygenase</keyword>
<evidence type="ECO:0000256" key="9">
    <source>
        <dbReference type="SAM" id="MobiDB-lite"/>
    </source>
</evidence>
<sequence>MCMIAKEPFIERRDVLRIAPNELSFATAQAYRDIYSNSTPGSKTRRRTALLKSDTFYRNGDAPNVFFERDAAEHAKMRRLLLPGFRPAALRAQEQNVVHRYVDLLVDRVGRLTAEEGAADMAQAFPWLAFDIMGELTFGESFNAVATGKTHFWIAVLQDGAAASSLPSLLKRTPFAYLIAPFMMPRGAVENQRKHRAYSVDVVRRRLNRPSVPPTDQEKKNNSHQDEEKGHGHGHGADHDIFAGLLSDPTVPENVLVSQAYTLVIAGADTVSATMTAALHFLCTTSPTPSSSSSSSSCMEILQAEVRALPYSELTDAVLSHLPYLNAVIEETLRLFPPVAFGLPRVVPPAAPEDEDEDEGGGGANMTMMMIDGHAIPTGTEVSVAQWVMNRRADVWGSRSAEFVPERWLRGVGDDNDDDDDDGGGEKKGKEKPVTFPFSTGPRACIGITQAYLEMRVVLAKLVHVYDLELEHEHEHEHEGTHDSRSKHGGGDWLQRSRMHFMWKKAPLRVRFVPRKTTS</sequence>
<dbReference type="PRINTS" id="PR00465">
    <property type="entry name" value="EP450IV"/>
</dbReference>
<feature type="region of interest" description="Disordered" evidence="9">
    <location>
        <begin position="205"/>
        <end position="239"/>
    </location>
</feature>
<feature type="compositionally biased region" description="Basic and acidic residues" evidence="9">
    <location>
        <begin position="424"/>
        <end position="433"/>
    </location>
</feature>
<feature type="compositionally biased region" description="Acidic residues" evidence="9">
    <location>
        <begin position="414"/>
        <end position="423"/>
    </location>
</feature>
<evidence type="ECO:0000256" key="7">
    <source>
        <dbReference type="PIRSR" id="PIRSR602403-1"/>
    </source>
</evidence>
<dbReference type="Gene3D" id="1.10.630.10">
    <property type="entry name" value="Cytochrome P450"/>
    <property type="match status" value="1"/>
</dbReference>
<feature type="compositionally biased region" description="Basic and acidic residues" evidence="9">
    <location>
        <begin position="216"/>
        <end position="239"/>
    </location>
</feature>
<evidence type="ECO:0000256" key="4">
    <source>
        <dbReference type="ARBA" id="ARBA00022723"/>
    </source>
</evidence>
<dbReference type="PANTHER" id="PTHR24305:SF199">
    <property type="entry name" value="P450, PUTATIVE (EUROFUNG)-RELATED"/>
    <property type="match status" value="1"/>
</dbReference>
<dbReference type="InterPro" id="IPR001128">
    <property type="entry name" value="Cyt_P450"/>
</dbReference>
<proteinExistence type="inferred from homology"/>
<dbReference type="GO" id="GO:0020037">
    <property type="term" value="F:heme binding"/>
    <property type="evidence" value="ECO:0007669"/>
    <property type="project" value="InterPro"/>
</dbReference>
<reference evidence="11" key="1">
    <citation type="journal article" date="2013" name="Genome Announc.">
        <title>Draft genome sequence of the grapevine dieback fungus Eutypa lata UCR-EL1.</title>
        <authorList>
            <person name="Blanco-Ulate B."/>
            <person name="Rolshausen P.E."/>
            <person name="Cantu D."/>
        </authorList>
    </citation>
    <scope>NUCLEOTIDE SEQUENCE [LARGE SCALE GENOMIC DNA]</scope>
    <source>
        <strain evidence="11">UCR-EL1</strain>
    </source>
</reference>
<evidence type="ECO:0000256" key="8">
    <source>
        <dbReference type="RuleBase" id="RU000461"/>
    </source>
</evidence>
<keyword evidence="4 7" id="KW-0479">Metal-binding</keyword>
<protein>
    <submittedName>
        <fullName evidence="10">Putative benzoate 4-monooxygenase cytochrome p450 protein</fullName>
    </submittedName>
</protein>
<feature type="binding site" description="axial binding residue" evidence="7">
    <location>
        <position position="445"/>
    </location>
    <ligand>
        <name>heme</name>
        <dbReference type="ChEBI" id="CHEBI:30413"/>
    </ligand>
    <ligandPart>
        <name>Fe</name>
        <dbReference type="ChEBI" id="CHEBI:18248"/>
    </ligandPart>
</feature>
<dbReference type="GO" id="GO:0016705">
    <property type="term" value="F:oxidoreductase activity, acting on paired donors, with incorporation or reduction of molecular oxygen"/>
    <property type="evidence" value="ECO:0007669"/>
    <property type="project" value="InterPro"/>
</dbReference>
<organism evidence="10 11">
    <name type="scientific">Eutypa lata (strain UCR-EL1)</name>
    <name type="common">Grapevine dieback disease fungus</name>
    <name type="synonym">Eutypa armeniacae</name>
    <dbReference type="NCBI Taxonomy" id="1287681"/>
    <lineage>
        <taxon>Eukaryota</taxon>
        <taxon>Fungi</taxon>
        <taxon>Dikarya</taxon>
        <taxon>Ascomycota</taxon>
        <taxon>Pezizomycotina</taxon>
        <taxon>Sordariomycetes</taxon>
        <taxon>Xylariomycetidae</taxon>
        <taxon>Xylariales</taxon>
        <taxon>Diatrypaceae</taxon>
        <taxon>Eutypa</taxon>
    </lineage>
</organism>
<keyword evidence="5 7" id="KW-0408">Iron</keyword>
<dbReference type="InterPro" id="IPR036396">
    <property type="entry name" value="Cyt_P450_sf"/>
</dbReference>
<evidence type="ECO:0000256" key="6">
    <source>
        <dbReference type="ARBA" id="ARBA00023033"/>
    </source>
</evidence>
<dbReference type="PRINTS" id="PR00385">
    <property type="entry name" value="P450"/>
</dbReference>
<dbReference type="InterPro" id="IPR002403">
    <property type="entry name" value="Cyt_P450_E_grp-IV"/>
</dbReference>
<gene>
    <name evidence="10" type="ORF">UCREL1_411</name>
</gene>
<evidence type="ECO:0000256" key="2">
    <source>
        <dbReference type="ARBA" id="ARBA00010617"/>
    </source>
</evidence>
<dbReference type="Proteomes" id="UP000012174">
    <property type="component" value="Unassembled WGS sequence"/>
</dbReference>